<dbReference type="PANTHER" id="PTHR35037">
    <property type="entry name" value="C-TERMINAL REGION OF AIDA-LIKE PROTEIN"/>
    <property type="match status" value="1"/>
</dbReference>
<dbReference type="AlphaFoldDB" id="A0AB39KS68"/>
<name>A0AB39KS68_9CAUL</name>
<dbReference type="RefSeq" id="WP_369059117.1">
    <property type="nucleotide sequence ID" value="NZ_CP158375.1"/>
</dbReference>
<dbReference type="SUPFAM" id="SSF51126">
    <property type="entry name" value="Pectin lyase-like"/>
    <property type="match status" value="2"/>
</dbReference>
<dbReference type="EMBL" id="CP158375">
    <property type="protein sequence ID" value="XDO96263.1"/>
    <property type="molecule type" value="Genomic_DNA"/>
</dbReference>
<dbReference type="InterPro" id="IPR051551">
    <property type="entry name" value="Autotransporter_adhesion"/>
</dbReference>
<dbReference type="Pfam" id="PF19198">
    <property type="entry name" value="RsaA_NTD"/>
    <property type="match status" value="1"/>
</dbReference>
<dbReference type="NCBIfam" id="TIGR02601">
    <property type="entry name" value="autotrns_rpt"/>
    <property type="match status" value="2"/>
</dbReference>
<feature type="region of interest" description="Disordered" evidence="2">
    <location>
        <begin position="942"/>
        <end position="967"/>
    </location>
</feature>
<reference evidence="3" key="1">
    <citation type="submission" date="2024-06" db="EMBL/GenBank/DDBJ databases">
        <title>Caulobacter inopinatus, sp. nov.</title>
        <authorList>
            <person name="Donachie S.P."/>
        </authorList>
    </citation>
    <scope>NUCLEOTIDE SEQUENCE</scope>
    <source>
        <strain evidence="3">73W</strain>
    </source>
</reference>
<evidence type="ECO:0000313" key="3">
    <source>
        <dbReference type="EMBL" id="XDO96263.1"/>
    </source>
</evidence>
<evidence type="ECO:0000256" key="2">
    <source>
        <dbReference type="SAM" id="MobiDB-lite"/>
    </source>
</evidence>
<dbReference type="PANTHER" id="PTHR35037:SF3">
    <property type="entry name" value="C-TERMINAL REGION OF AIDA-LIKE PROTEIN"/>
    <property type="match status" value="1"/>
</dbReference>
<dbReference type="Pfam" id="PF12951">
    <property type="entry name" value="PATR"/>
    <property type="match status" value="4"/>
</dbReference>
<evidence type="ECO:0000256" key="1">
    <source>
        <dbReference type="ARBA" id="ARBA00022729"/>
    </source>
</evidence>
<proteinExistence type="predicted"/>
<sequence>MTNANPLGPGSLASTAIEAGRDEQDDIILFSLPSGSRLEWATGWVDYGLTLNGSGAPNLSITLPAAIVGVTLAFEALHLDGPLHLSGKMVELRPGVTLDGPVTSELDVLALTFSGATDADFDIRRGGLWISAASALTMSGDISGAGTFYVSSEATLSGRNSLTGRTSVEGVLRLTGGEAIADGAAIDLVANGRLIIEDAETIGALNGGYQGVLELNGDLTFKGSGSSTFLGLVTGSGGLEVQTGHTLSLRARNDFAGGLTIAGGEVRMEAGSQGSGDIVLDAGKLTTFGAAELLNEVIIRPDGGLFDNFSVLTLGGRLSGSGRLTKAGGGELFLKEGGDFTGDILIIQGALRTGSDALSMSTKVTIRGGATFIAAGTAVGSVNVAGTLQLEGRVAVAGAADDIVSGAITGAGSLLKTGGGKLTLSHSNTFLGGLKIADGSTLLVTADGAAGAGTLTLDQSTLATEAGKNVSLSNAVAFIDAITIDALGDSNLMLSGAVSGSATIVKEGAGTLILSGANTYAGELRITDGVVAARAATALGTASIELSAMLDLQGGIAIGNDIKVEGEGVLGSAGSTNTINGQISGSGHLIIRAPNNLEIAGDSVHTGATTIEVGILVSRNGDAIGDTSALTIDTSGRLFLHRDETVGSLAGGGMVQFLTASDLTVGGDDSSTTFSGQLIEPSGRLIKIGTGVLTLTGDNAGTSAYGAPEDAGASGTVIEGGTVRIGAGGAFGMIRGNVLNNARLVFDRSDDVRFGALGVTESGVISGTGSLTKAGAGALRLEGDNTFTGPTVVQAGTLSIGGKHASSITVASGATLTGDGKISGAVSVQGGGFLAVEYGAGALEIGDLSLGDGSLSFGLGGTGTTAARRLDVTGSVSLDGGILRHFVLSGFAASPDQTILLIDNDGTDAVNGTFEGLAEGAVVEIDETDFRISYRGGDGNDITLRSAAAPAPEPEQGPETGPEPQPEFTAPQIRELFAAAAGFASNSPKAQASNITLADGTVAPNPAFEAAMRLARLIAQFEAGIIDRDGLIEGVTDISAPTSGVALQAYQFFTGRTPTMSGMGWLIDSASNANDLTDPYYARFNEVNRFINFAVNLGVQGEGRAAFEAKFGALDFAAAVRLAYDMVIGLDDARAAGIDVGAALAWIASQEGYFDAFAGSDLGGKAAMIGYIMQAGLEGRVGRYHEATRDFINSSFEGAPAYHVDLVGGQHLGG</sequence>
<accession>A0AB39KS68</accession>
<gene>
    <name evidence="3" type="ORF">ABOZ73_16005</name>
</gene>
<dbReference type="InterPro" id="IPR011050">
    <property type="entry name" value="Pectin_lyase_fold/virulence"/>
</dbReference>
<organism evidence="3">
    <name type="scientific">Caulobacter sp. 73W</name>
    <dbReference type="NCBI Taxonomy" id="3161137"/>
    <lineage>
        <taxon>Bacteria</taxon>
        <taxon>Pseudomonadati</taxon>
        <taxon>Pseudomonadota</taxon>
        <taxon>Alphaproteobacteria</taxon>
        <taxon>Caulobacterales</taxon>
        <taxon>Caulobacteraceae</taxon>
        <taxon>Caulobacter</taxon>
    </lineage>
</organism>
<dbReference type="InterPro" id="IPR012332">
    <property type="entry name" value="Autotransporter_pectin_lyase_C"/>
</dbReference>
<feature type="compositionally biased region" description="Pro residues" evidence="2">
    <location>
        <begin position="951"/>
        <end position="965"/>
    </location>
</feature>
<keyword evidence="1" id="KW-0732">Signal</keyword>
<dbReference type="Gene3D" id="2.160.20.20">
    <property type="match status" value="2"/>
</dbReference>
<protein>
    <submittedName>
        <fullName evidence="3">Autotransporter-associated beta strand repeat-containing protein</fullName>
    </submittedName>
</protein>
<dbReference type="InterPro" id="IPR013425">
    <property type="entry name" value="Autotrns_rpt"/>
</dbReference>